<dbReference type="InParanoid" id="E6W4P3"/>
<keyword evidence="2" id="KW-0808">Transferase</keyword>
<keyword evidence="4" id="KW-0418">Kinase</keyword>
<dbReference type="GO" id="GO:0016301">
    <property type="term" value="F:kinase activity"/>
    <property type="evidence" value="ECO:0007669"/>
    <property type="project" value="UniProtKB-KW"/>
</dbReference>
<dbReference type="HOGENOM" id="CLU_027634_6_3_0"/>
<dbReference type="PANTHER" id="PTHR43085">
    <property type="entry name" value="HEXOKINASE FAMILY MEMBER"/>
    <property type="match status" value="1"/>
</dbReference>
<dbReference type="Pfam" id="PF00294">
    <property type="entry name" value="PfkB"/>
    <property type="match status" value="1"/>
</dbReference>
<protein>
    <submittedName>
        <fullName evidence="7">PfkB domain protein</fullName>
    </submittedName>
</protein>
<evidence type="ECO:0000313" key="7">
    <source>
        <dbReference type="EMBL" id="ADU67116.1"/>
    </source>
</evidence>
<dbReference type="SUPFAM" id="SSF53613">
    <property type="entry name" value="Ribokinase-like"/>
    <property type="match status" value="1"/>
</dbReference>
<organism evidence="7 8">
    <name type="scientific">Desulfurispirillum indicum (strain ATCC BAA-1389 / DSM 22839 / S5)</name>
    <dbReference type="NCBI Taxonomy" id="653733"/>
    <lineage>
        <taxon>Bacteria</taxon>
        <taxon>Pseudomonadati</taxon>
        <taxon>Chrysiogenota</taxon>
        <taxon>Chrysiogenia</taxon>
        <taxon>Chrysiogenales</taxon>
        <taxon>Chrysiogenaceae</taxon>
        <taxon>Desulfurispirillum</taxon>
    </lineage>
</organism>
<evidence type="ECO:0000256" key="2">
    <source>
        <dbReference type="ARBA" id="ARBA00022679"/>
    </source>
</evidence>
<evidence type="ECO:0000256" key="3">
    <source>
        <dbReference type="ARBA" id="ARBA00022741"/>
    </source>
</evidence>
<name>E6W4P3_DESIS</name>
<dbReference type="KEGG" id="din:Selin_2401"/>
<proteinExistence type="inferred from homology"/>
<dbReference type="InterPro" id="IPR011611">
    <property type="entry name" value="PfkB_dom"/>
</dbReference>
<feature type="domain" description="Carbohydrate kinase PfkB" evidence="6">
    <location>
        <begin position="26"/>
        <end position="284"/>
    </location>
</feature>
<dbReference type="Gene3D" id="3.40.1190.20">
    <property type="match status" value="1"/>
</dbReference>
<accession>E6W4P3</accession>
<evidence type="ECO:0000256" key="1">
    <source>
        <dbReference type="ARBA" id="ARBA00010688"/>
    </source>
</evidence>
<keyword evidence="8" id="KW-1185">Reference proteome</keyword>
<dbReference type="AlphaFoldDB" id="E6W4P3"/>
<comment type="similarity">
    <text evidence="1">Belongs to the carbohydrate kinase PfkB family.</text>
</comment>
<dbReference type="InterPro" id="IPR029056">
    <property type="entry name" value="Ribokinase-like"/>
</dbReference>
<dbReference type="GO" id="GO:0005524">
    <property type="term" value="F:ATP binding"/>
    <property type="evidence" value="ECO:0007669"/>
    <property type="project" value="UniProtKB-KW"/>
</dbReference>
<evidence type="ECO:0000256" key="4">
    <source>
        <dbReference type="ARBA" id="ARBA00022777"/>
    </source>
</evidence>
<evidence type="ECO:0000313" key="8">
    <source>
        <dbReference type="Proteomes" id="UP000002572"/>
    </source>
</evidence>
<gene>
    <name evidence="7" type="ordered locus">Selin_2401</name>
</gene>
<dbReference type="Proteomes" id="UP000002572">
    <property type="component" value="Chromosome"/>
</dbReference>
<evidence type="ECO:0000256" key="5">
    <source>
        <dbReference type="ARBA" id="ARBA00022840"/>
    </source>
</evidence>
<dbReference type="InterPro" id="IPR050306">
    <property type="entry name" value="PfkB_Carbo_kinase"/>
</dbReference>
<keyword evidence="5" id="KW-0067">ATP-binding</keyword>
<keyword evidence="3" id="KW-0547">Nucleotide-binding</keyword>
<dbReference type="eggNOG" id="COG0524">
    <property type="taxonomic scope" value="Bacteria"/>
</dbReference>
<evidence type="ECO:0000259" key="6">
    <source>
        <dbReference type="Pfam" id="PF00294"/>
    </source>
</evidence>
<dbReference type="EMBL" id="CP002432">
    <property type="protein sequence ID" value="ADU67116.1"/>
    <property type="molecule type" value="Genomic_DNA"/>
</dbReference>
<dbReference type="PANTHER" id="PTHR43085:SF1">
    <property type="entry name" value="PSEUDOURIDINE KINASE-RELATED"/>
    <property type="match status" value="1"/>
</dbReference>
<sequence length="302" mass="32937">MHTLSCDTVVFGEVLFDVFPGGRAALGGAPFNVAWHLRGLGAEPLFVSRVGRDPYGAQIMQAMQRQKMLTEALQQDDHLPTGTVDVKLREGIPSYTIASPCAYDAIEPPPVFSPAPHALLYHGTLALRHSRSRQSLLQLQQTSSLPSFIDLNLRSPHYDAATVRACLEQATWLKLNTEELLEVTRLLGMTSLITGFDDAGELFRAFPLQGIVLTCGGEGAFVLLRCGERHFCPAVPVSHMEDTVGAGDAFSAVAMLGIMRQWPMETLLHRAATFAASICAVQGALPADHRLYRQTLQQWNGA</sequence>
<reference evidence="7 8" key="1">
    <citation type="submission" date="2010-12" db="EMBL/GenBank/DDBJ databases">
        <title>Complete sequence of Desulfurispirillum indicum S5.</title>
        <authorList>
            <consortium name="US DOE Joint Genome Institute"/>
            <person name="Lucas S."/>
            <person name="Copeland A."/>
            <person name="Lapidus A."/>
            <person name="Cheng J.-F."/>
            <person name="Goodwin L."/>
            <person name="Pitluck S."/>
            <person name="Chertkov O."/>
            <person name="Held B."/>
            <person name="Detter J.C."/>
            <person name="Han C."/>
            <person name="Tapia R."/>
            <person name="Land M."/>
            <person name="Hauser L."/>
            <person name="Kyrpides N."/>
            <person name="Ivanova N."/>
            <person name="Mikhailova N."/>
            <person name="Haggblom M."/>
            <person name="Rauschenbach I."/>
            <person name="Bini E."/>
            <person name="Woyke T."/>
        </authorList>
    </citation>
    <scope>NUCLEOTIDE SEQUENCE [LARGE SCALE GENOMIC DNA]</scope>
    <source>
        <strain evidence="8">ATCC BAA-1389 / DSM 22839 / S5</strain>
    </source>
</reference>
<dbReference type="STRING" id="653733.Selin_2401"/>
<dbReference type="RefSeq" id="WP_013506987.1">
    <property type="nucleotide sequence ID" value="NC_014836.1"/>
</dbReference>